<dbReference type="GO" id="GO:0000976">
    <property type="term" value="F:transcription cis-regulatory region binding"/>
    <property type="evidence" value="ECO:0007669"/>
    <property type="project" value="TreeGrafter"/>
</dbReference>
<dbReference type="InterPro" id="IPR050109">
    <property type="entry name" value="HTH-type_TetR-like_transc_reg"/>
</dbReference>
<dbReference type="GO" id="GO:0003700">
    <property type="term" value="F:DNA-binding transcription factor activity"/>
    <property type="evidence" value="ECO:0007669"/>
    <property type="project" value="TreeGrafter"/>
</dbReference>
<comment type="caution">
    <text evidence="8">The sequence shown here is derived from an EMBL/GenBank/DDBJ whole genome shotgun (WGS) entry which is preliminary data.</text>
</comment>
<dbReference type="AlphaFoldDB" id="A0A438MEI8"/>
<proteinExistence type="predicted"/>
<dbReference type="InterPro" id="IPR004111">
    <property type="entry name" value="Repressor_TetR_C"/>
</dbReference>
<evidence type="ECO:0000256" key="4">
    <source>
        <dbReference type="ARBA" id="ARBA00023163"/>
    </source>
</evidence>
<keyword evidence="3 5" id="KW-0238">DNA-binding</keyword>
<gene>
    <name evidence="8" type="ORF">EDD27_6859</name>
</gene>
<evidence type="ECO:0000313" key="9">
    <source>
        <dbReference type="Proteomes" id="UP000284824"/>
    </source>
</evidence>
<dbReference type="PANTHER" id="PTHR30055">
    <property type="entry name" value="HTH-TYPE TRANSCRIPTIONAL REGULATOR RUTR"/>
    <property type="match status" value="1"/>
</dbReference>
<accession>A0A438MEI8</accession>
<evidence type="ECO:0000256" key="3">
    <source>
        <dbReference type="ARBA" id="ARBA00023125"/>
    </source>
</evidence>
<dbReference type="PROSITE" id="PS50977">
    <property type="entry name" value="HTH_TETR_2"/>
    <property type="match status" value="1"/>
</dbReference>
<feature type="domain" description="HTH tetR-type" evidence="7">
    <location>
        <begin position="26"/>
        <end position="86"/>
    </location>
</feature>
<reference evidence="8 9" key="1">
    <citation type="submission" date="2019-01" db="EMBL/GenBank/DDBJ databases">
        <title>Sequencing the genomes of 1000 actinobacteria strains.</title>
        <authorList>
            <person name="Klenk H.-P."/>
        </authorList>
    </citation>
    <scope>NUCLEOTIDE SEQUENCE [LARGE SCALE GENOMIC DNA]</scope>
    <source>
        <strain evidence="8 9">DSM 43925</strain>
    </source>
</reference>
<name>A0A438MEI8_9ACTN</name>
<dbReference type="SUPFAM" id="SSF48498">
    <property type="entry name" value="Tetracyclin repressor-like, C-terminal domain"/>
    <property type="match status" value="1"/>
</dbReference>
<evidence type="ECO:0000313" key="8">
    <source>
        <dbReference type="EMBL" id="RVX44136.1"/>
    </source>
</evidence>
<dbReference type="Pfam" id="PF00440">
    <property type="entry name" value="TetR_N"/>
    <property type="match status" value="1"/>
</dbReference>
<dbReference type="InterPro" id="IPR001647">
    <property type="entry name" value="HTH_TetR"/>
</dbReference>
<sequence length="239" mass="26588">MAERRPPAAPRPPWRTPAKTEPSRPPLTQDLIVRTALRIVDQEGLDALSMRRVAQELKTGSASLYVYVANKDELLELLIDHVFGEVPVPEADPTRWEEQIKELAFALRKALTDHADIARIGLAYAPSGPNGLWVAEGFLAILRAAGLPDQACGWAVDRLTLYVTADALEVSNHIVRGRTTPSEVNAYWQRMGDYYASLPEEHFPHTRALVGSLLTGSDETRFEFGLNLLLHGLKNVEKF</sequence>
<dbReference type="SUPFAM" id="SSF46689">
    <property type="entry name" value="Homeodomain-like"/>
    <property type="match status" value="1"/>
</dbReference>
<dbReference type="Pfam" id="PF02909">
    <property type="entry name" value="TetR_C_1"/>
    <property type="match status" value="1"/>
</dbReference>
<evidence type="ECO:0000256" key="2">
    <source>
        <dbReference type="ARBA" id="ARBA00023015"/>
    </source>
</evidence>
<dbReference type="PRINTS" id="PR00400">
    <property type="entry name" value="TETREPRESSOR"/>
</dbReference>
<dbReference type="PANTHER" id="PTHR30055:SF151">
    <property type="entry name" value="TRANSCRIPTIONAL REGULATORY PROTEIN"/>
    <property type="match status" value="1"/>
</dbReference>
<dbReference type="InterPro" id="IPR036271">
    <property type="entry name" value="Tet_transcr_reg_TetR-rel_C_sf"/>
</dbReference>
<evidence type="ECO:0000256" key="1">
    <source>
        <dbReference type="ARBA" id="ARBA00022491"/>
    </source>
</evidence>
<dbReference type="InterPro" id="IPR003012">
    <property type="entry name" value="Tet_transcr_reg_TetR"/>
</dbReference>
<dbReference type="EMBL" id="SAUN01000001">
    <property type="protein sequence ID" value="RVX44136.1"/>
    <property type="molecule type" value="Genomic_DNA"/>
</dbReference>
<dbReference type="RefSeq" id="WP_127935961.1">
    <property type="nucleotide sequence ID" value="NZ_SAUN01000001.1"/>
</dbReference>
<keyword evidence="9" id="KW-1185">Reference proteome</keyword>
<evidence type="ECO:0000256" key="6">
    <source>
        <dbReference type="SAM" id="MobiDB-lite"/>
    </source>
</evidence>
<dbReference type="InterPro" id="IPR009057">
    <property type="entry name" value="Homeodomain-like_sf"/>
</dbReference>
<dbReference type="GO" id="GO:0046677">
    <property type="term" value="P:response to antibiotic"/>
    <property type="evidence" value="ECO:0007669"/>
    <property type="project" value="InterPro"/>
</dbReference>
<keyword evidence="4" id="KW-0804">Transcription</keyword>
<organism evidence="8 9">
    <name type="scientific">Nonomuraea polychroma</name>
    <dbReference type="NCBI Taxonomy" id="46176"/>
    <lineage>
        <taxon>Bacteria</taxon>
        <taxon>Bacillati</taxon>
        <taxon>Actinomycetota</taxon>
        <taxon>Actinomycetes</taxon>
        <taxon>Streptosporangiales</taxon>
        <taxon>Streptosporangiaceae</taxon>
        <taxon>Nonomuraea</taxon>
    </lineage>
</organism>
<dbReference type="OrthoDB" id="329481at2"/>
<protein>
    <submittedName>
        <fullName evidence="8">TetR family transcriptional regulator</fullName>
    </submittedName>
</protein>
<evidence type="ECO:0000259" key="7">
    <source>
        <dbReference type="PROSITE" id="PS50977"/>
    </source>
</evidence>
<dbReference type="Gene3D" id="1.10.357.10">
    <property type="entry name" value="Tetracycline Repressor, domain 2"/>
    <property type="match status" value="1"/>
</dbReference>
<keyword evidence="1" id="KW-0678">Repressor</keyword>
<evidence type="ECO:0000256" key="5">
    <source>
        <dbReference type="PROSITE-ProRule" id="PRU00335"/>
    </source>
</evidence>
<feature type="region of interest" description="Disordered" evidence="6">
    <location>
        <begin position="1"/>
        <end position="27"/>
    </location>
</feature>
<dbReference type="Proteomes" id="UP000284824">
    <property type="component" value="Unassembled WGS sequence"/>
</dbReference>
<dbReference type="GO" id="GO:0045892">
    <property type="term" value="P:negative regulation of DNA-templated transcription"/>
    <property type="evidence" value="ECO:0007669"/>
    <property type="project" value="InterPro"/>
</dbReference>
<feature type="DNA-binding region" description="H-T-H motif" evidence="5">
    <location>
        <begin position="49"/>
        <end position="68"/>
    </location>
</feature>
<keyword evidence="2" id="KW-0805">Transcription regulation</keyword>